<comment type="caution">
    <text evidence="1">The sequence shown here is derived from an EMBL/GenBank/DDBJ whole genome shotgun (WGS) entry which is preliminary data.</text>
</comment>
<keyword evidence="2" id="KW-1185">Reference proteome</keyword>
<dbReference type="EMBL" id="BJUT01000039">
    <property type="protein sequence ID" value="GEK77613.1"/>
    <property type="molecule type" value="Genomic_DNA"/>
</dbReference>
<dbReference type="RefSeq" id="WP_154945715.1">
    <property type="nucleotide sequence ID" value="NZ_BJUT01000039.1"/>
</dbReference>
<organism evidence="1 2">
    <name type="scientific">Pseudoalteromonas atlantica</name>
    <name type="common">Alteromonas atlantica</name>
    <dbReference type="NCBI Taxonomy" id="288"/>
    <lineage>
        <taxon>Bacteria</taxon>
        <taxon>Pseudomonadati</taxon>
        <taxon>Pseudomonadota</taxon>
        <taxon>Gammaproteobacteria</taxon>
        <taxon>Alteromonadales</taxon>
        <taxon>Pseudoalteromonadaceae</taxon>
        <taxon>Pseudoalteromonas</taxon>
    </lineage>
</organism>
<accession>A0ABQ0UGN1</accession>
<dbReference type="Proteomes" id="UP000321189">
    <property type="component" value="Unassembled WGS sequence"/>
</dbReference>
<name>A0ABQ0UGN1_PSEAF</name>
<gene>
    <name evidence="1" type="ORF">PAT01_29170</name>
</gene>
<evidence type="ECO:0000313" key="1">
    <source>
        <dbReference type="EMBL" id="GEK77613.1"/>
    </source>
</evidence>
<evidence type="ECO:0000313" key="2">
    <source>
        <dbReference type="Proteomes" id="UP000321189"/>
    </source>
</evidence>
<protein>
    <submittedName>
        <fullName evidence="1">Uncharacterized protein</fullName>
    </submittedName>
</protein>
<proteinExistence type="predicted"/>
<sequence length="238" mass="25931">MKRAILIIVALGLSAFTIYKLLFNTEKPQQVTAPVAVDIVPVDSQFAANKKAPQPIDMSKDPVNVKPKTIEAPAHSNQFEAINKVSAKAKEVLTNANVLPSDLNNEAYIEFDLNTLHALEAGDSFDISIPQTVETYSAEITSLSEASNGDKSIFGQVIGANGQLHTTVMTVGNDAIYGQFTAPSGNYVFESKGKYGWIAAKRDLYQNHIEHHVDAPTPKTDKTIDMFAPKKTEQPNTQ</sequence>
<reference evidence="1 2" key="1">
    <citation type="submission" date="2019-07" db="EMBL/GenBank/DDBJ databases">
        <title>Whole genome shotgun sequence of Pseudoalteromonas atlantica NBRC 103033.</title>
        <authorList>
            <person name="Hosoyama A."/>
            <person name="Uohara A."/>
            <person name="Ohji S."/>
            <person name="Ichikawa N."/>
        </authorList>
    </citation>
    <scope>NUCLEOTIDE SEQUENCE [LARGE SCALE GENOMIC DNA]</scope>
    <source>
        <strain evidence="1 2">NBRC 103033</strain>
    </source>
</reference>